<dbReference type="AlphaFoldDB" id="A0A2G1VZC1"/>
<dbReference type="InterPro" id="IPR026360">
    <property type="entry name" value="Xnuc_lig_assoc"/>
</dbReference>
<dbReference type="GO" id="GO:0004521">
    <property type="term" value="F:RNA endonuclease activity"/>
    <property type="evidence" value="ECO:0007669"/>
    <property type="project" value="TreeGrafter"/>
</dbReference>
<evidence type="ECO:0000256" key="1">
    <source>
        <dbReference type="SAM" id="MobiDB-lite"/>
    </source>
</evidence>
<dbReference type="InterPro" id="IPR036866">
    <property type="entry name" value="RibonucZ/Hydroxyglut_hydro"/>
</dbReference>
<dbReference type="SUPFAM" id="SSF56281">
    <property type="entry name" value="Metallo-hydrolase/oxidoreductase"/>
    <property type="match status" value="1"/>
</dbReference>
<reference evidence="2 3" key="1">
    <citation type="submission" date="2017-06" db="EMBL/GenBank/DDBJ databases">
        <title>Description of Rhodopirellula bahusiensis sp. nov.</title>
        <authorList>
            <person name="Kizina J."/>
            <person name="Harder J."/>
        </authorList>
    </citation>
    <scope>NUCLEOTIDE SEQUENCE [LARGE SCALE GENOMIC DNA]</scope>
    <source>
        <strain evidence="2 3">SWK21</strain>
    </source>
</reference>
<evidence type="ECO:0000313" key="3">
    <source>
        <dbReference type="Proteomes" id="UP000225740"/>
    </source>
</evidence>
<organism evidence="2 3">
    <name type="scientific">Rhodopirellula bahusiensis</name>
    <dbReference type="NCBI Taxonomy" id="2014065"/>
    <lineage>
        <taxon>Bacteria</taxon>
        <taxon>Pseudomonadati</taxon>
        <taxon>Planctomycetota</taxon>
        <taxon>Planctomycetia</taxon>
        <taxon>Pirellulales</taxon>
        <taxon>Pirellulaceae</taxon>
        <taxon>Rhodopirellula</taxon>
    </lineage>
</organism>
<gene>
    <name evidence="2" type="ORF">CEE69_27340</name>
</gene>
<keyword evidence="2" id="KW-0436">Ligase</keyword>
<dbReference type="PANTHER" id="PTHR11203">
    <property type="entry name" value="CLEAVAGE AND POLYADENYLATION SPECIFICITY FACTOR FAMILY MEMBER"/>
    <property type="match status" value="1"/>
</dbReference>
<evidence type="ECO:0000313" key="2">
    <source>
        <dbReference type="EMBL" id="PHQ32146.1"/>
    </source>
</evidence>
<sequence>MILESTQAGLYCSLGGFYIDPSRPVERAVVSHAHTDHARWGCRHYLAAKPSEHLLRMRMNDDAEFEFLEYGESISIGGVKVSFHPAGHMLGSAQIRLEYRGRVEVVTGDYKLGEDPTCESWEPIRCHLLVTESTFGLPVYRWRPESETTSAINEWWRQNRDEGKCSVIYGYAVGKSQRLLASLDAGIGPIYTHGAVEKGTEAYRQSGVAMPSTTYVGSIEGKHDWQGGMVVAVPSAHGTPWMRRFGRISTAMASGWMAIRGARRRRSVDRGFVVSDHVDWPSLLKAVELCDPETVWVTHGYSAVVARYLNEQGRNAEVLERADRGEDEDEAIAGVPDAESDVSAGATDEGRSEP</sequence>
<comment type="caution">
    <text evidence="2">The sequence shown here is derived from an EMBL/GenBank/DDBJ whole genome shotgun (WGS) entry which is preliminary data.</text>
</comment>
<keyword evidence="3" id="KW-1185">Reference proteome</keyword>
<dbReference type="InterPro" id="IPR050698">
    <property type="entry name" value="MBL"/>
</dbReference>
<protein>
    <submittedName>
        <fullName evidence="2">DNA ligase-associated DEXH box helicase</fullName>
    </submittedName>
</protein>
<dbReference type="Gene3D" id="3.60.15.10">
    <property type="entry name" value="Ribonuclease Z/Hydroxyacylglutathione hydrolase-like"/>
    <property type="match status" value="1"/>
</dbReference>
<dbReference type="NCBIfam" id="TIGR04122">
    <property type="entry name" value="Xnuc_lig_assoc"/>
    <property type="match status" value="1"/>
</dbReference>
<dbReference type="Proteomes" id="UP000225740">
    <property type="component" value="Unassembled WGS sequence"/>
</dbReference>
<accession>A0A2G1VZC1</accession>
<proteinExistence type="predicted"/>
<feature type="region of interest" description="Disordered" evidence="1">
    <location>
        <begin position="319"/>
        <end position="354"/>
    </location>
</feature>
<dbReference type="EMBL" id="NIZW01000032">
    <property type="protein sequence ID" value="PHQ32146.1"/>
    <property type="molecule type" value="Genomic_DNA"/>
</dbReference>
<dbReference type="PANTHER" id="PTHR11203:SF49">
    <property type="entry name" value="BLL1145 PROTEIN"/>
    <property type="match status" value="1"/>
</dbReference>
<dbReference type="GO" id="GO:0016874">
    <property type="term" value="F:ligase activity"/>
    <property type="evidence" value="ECO:0007669"/>
    <property type="project" value="UniProtKB-KW"/>
</dbReference>
<dbReference type="OrthoDB" id="9803916at2"/>
<name>A0A2G1VZC1_9BACT</name>